<comment type="similarity">
    <text evidence="12">Belongs to the tetrahydrofolate dehydrogenase/cyclohydrolase family.</text>
</comment>
<comment type="pathway">
    <text evidence="1 12">One-carbon metabolism; tetrahydrofolate interconversion.</text>
</comment>
<comment type="subunit">
    <text evidence="2 12">Homodimer.</text>
</comment>
<keyword evidence="11 12" id="KW-0511">Multifunctional enzyme</keyword>
<dbReference type="Proteomes" id="UP000062260">
    <property type="component" value="Chromosome"/>
</dbReference>
<dbReference type="EC" id="3.5.4.9" evidence="12"/>
<name>A0A0X8FNR7_9LACT</name>
<reference evidence="16" key="2">
    <citation type="submission" date="2016-01" db="EMBL/GenBank/DDBJ databases">
        <title>Six Aerococcus type strain genome sequencing and assembly using PacBio and Illumina Hiseq.</title>
        <authorList>
            <person name="Carkaci D."/>
            <person name="Dargis R."/>
            <person name="Nielsen X.C."/>
            <person name="Skovgaard O."/>
            <person name="Fuursted K."/>
            <person name="Christensen J.J."/>
        </authorList>
    </citation>
    <scope>NUCLEOTIDE SEQUENCE [LARGE SCALE GENOMIC DNA]</scope>
    <source>
        <strain evidence="16">CCUG42038B</strain>
    </source>
</reference>
<comment type="function">
    <text evidence="12">Catalyzes the oxidation of 5,10-methylenetetrahydrofolate to 5,10-methenyltetrahydrofolate and then the hydrolysis of 5,10-methenyltetrahydrofolate to 10-formyltetrahydrofolate.</text>
</comment>
<dbReference type="STRING" id="128944.AWM75_02125"/>
<keyword evidence="5 12" id="KW-0658">Purine biosynthesis</keyword>
<keyword evidence="6 12" id="KW-0378">Hydrolase</keyword>
<keyword evidence="8 12" id="KW-0560">Oxidoreductase</keyword>
<dbReference type="FunFam" id="3.40.50.10860:FF:000005">
    <property type="entry name" value="C-1-tetrahydrofolate synthase, cytoplasmic, putative"/>
    <property type="match status" value="1"/>
</dbReference>
<dbReference type="InterPro" id="IPR020631">
    <property type="entry name" value="THF_DH/CycHdrlase_NAD-bd_dom"/>
</dbReference>
<dbReference type="EC" id="1.5.1.5" evidence="12"/>
<dbReference type="UniPathway" id="UPA00193"/>
<proteinExistence type="inferred from homology"/>
<dbReference type="InterPro" id="IPR000672">
    <property type="entry name" value="THF_DH/CycHdrlase"/>
</dbReference>
<feature type="domain" description="Tetrahydrofolate dehydrogenase/cyclohydrolase NAD(P)-binding" evidence="14">
    <location>
        <begin position="152"/>
        <end position="292"/>
    </location>
</feature>
<protein>
    <recommendedName>
        <fullName evidence="12">Bifunctional protein FolD</fullName>
    </recommendedName>
    <domain>
        <recommendedName>
            <fullName evidence="12">Methylenetetrahydrofolate dehydrogenase</fullName>
            <ecNumber evidence="12">1.5.1.5</ecNumber>
        </recommendedName>
    </domain>
    <domain>
        <recommendedName>
            <fullName evidence="12">Methenyltetrahydrofolate cyclohydrolase</fullName>
            <ecNumber evidence="12">3.5.4.9</ecNumber>
        </recommendedName>
    </domain>
</protein>
<dbReference type="PRINTS" id="PR00085">
    <property type="entry name" value="THFDHDRGNASE"/>
</dbReference>
<comment type="catalytic activity">
    <reaction evidence="12">
        <text>(6R)-5,10-methylene-5,6,7,8-tetrahydrofolate + NADP(+) = (6R)-5,10-methenyltetrahydrofolate + NADPH</text>
        <dbReference type="Rhea" id="RHEA:22812"/>
        <dbReference type="ChEBI" id="CHEBI:15636"/>
        <dbReference type="ChEBI" id="CHEBI:57455"/>
        <dbReference type="ChEBI" id="CHEBI:57783"/>
        <dbReference type="ChEBI" id="CHEBI:58349"/>
        <dbReference type="EC" id="1.5.1.5"/>
    </reaction>
</comment>
<dbReference type="SUPFAM" id="SSF53223">
    <property type="entry name" value="Aminoacid dehydrogenase-like, N-terminal domain"/>
    <property type="match status" value="1"/>
</dbReference>
<dbReference type="GO" id="GO:0000105">
    <property type="term" value="P:L-histidine biosynthetic process"/>
    <property type="evidence" value="ECO:0007669"/>
    <property type="project" value="UniProtKB-KW"/>
</dbReference>
<feature type="binding site" evidence="12">
    <location>
        <position position="244"/>
    </location>
    <ligand>
        <name>NADP(+)</name>
        <dbReference type="ChEBI" id="CHEBI:58349"/>
    </ligand>
</feature>
<dbReference type="OrthoDB" id="9803580at2"/>
<evidence type="ECO:0000313" key="15">
    <source>
        <dbReference type="EMBL" id="AMC00028.1"/>
    </source>
</evidence>
<dbReference type="PANTHER" id="PTHR48099">
    <property type="entry name" value="C-1-TETRAHYDROFOLATE SYNTHASE, CYTOPLASMIC-RELATED"/>
    <property type="match status" value="1"/>
</dbReference>
<dbReference type="GO" id="GO:0004477">
    <property type="term" value="F:methenyltetrahydrofolate cyclohydrolase activity"/>
    <property type="evidence" value="ECO:0007669"/>
    <property type="project" value="UniProtKB-UniRule"/>
</dbReference>
<dbReference type="AlphaFoldDB" id="A0A0X8FNR7"/>
<evidence type="ECO:0000256" key="1">
    <source>
        <dbReference type="ARBA" id="ARBA00004777"/>
    </source>
</evidence>
<evidence type="ECO:0000256" key="10">
    <source>
        <dbReference type="ARBA" id="ARBA00023167"/>
    </source>
</evidence>
<dbReference type="GO" id="GO:0035999">
    <property type="term" value="P:tetrahydrofolate interconversion"/>
    <property type="evidence" value="ECO:0007669"/>
    <property type="project" value="UniProtKB-UniRule"/>
</dbReference>
<dbReference type="Gene3D" id="3.40.50.10860">
    <property type="entry name" value="Leucine Dehydrogenase, chain A, domain 1"/>
    <property type="match status" value="1"/>
</dbReference>
<comment type="catalytic activity">
    <reaction evidence="12">
        <text>(6R)-5,10-methenyltetrahydrofolate + H2O = (6R)-10-formyltetrahydrofolate + H(+)</text>
        <dbReference type="Rhea" id="RHEA:23700"/>
        <dbReference type="ChEBI" id="CHEBI:15377"/>
        <dbReference type="ChEBI" id="CHEBI:15378"/>
        <dbReference type="ChEBI" id="CHEBI:57455"/>
        <dbReference type="ChEBI" id="CHEBI:195366"/>
        <dbReference type="EC" id="3.5.4.9"/>
    </reaction>
</comment>
<dbReference type="HAMAP" id="MF_01576">
    <property type="entry name" value="THF_DHG_CYH"/>
    <property type="match status" value="1"/>
</dbReference>
<dbReference type="GO" id="GO:0004488">
    <property type="term" value="F:methylenetetrahydrofolate dehydrogenase (NADP+) activity"/>
    <property type="evidence" value="ECO:0007669"/>
    <property type="project" value="UniProtKB-UniRule"/>
</dbReference>
<evidence type="ECO:0000256" key="12">
    <source>
        <dbReference type="HAMAP-Rule" id="MF_01576"/>
    </source>
</evidence>
<keyword evidence="9 12" id="KW-0368">Histidine biosynthesis</keyword>
<dbReference type="CDD" id="cd01080">
    <property type="entry name" value="NAD_bind_m-THF_DH_Cyclohyd"/>
    <property type="match status" value="1"/>
</dbReference>
<dbReference type="FunFam" id="3.40.50.720:FF:000094">
    <property type="entry name" value="Bifunctional protein FolD"/>
    <property type="match status" value="1"/>
</dbReference>
<dbReference type="Pfam" id="PF02882">
    <property type="entry name" value="THF_DHG_CYH_C"/>
    <property type="match status" value="1"/>
</dbReference>
<evidence type="ECO:0000259" key="13">
    <source>
        <dbReference type="Pfam" id="PF00763"/>
    </source>
</evidence>
<keyword evidence="4 12" id="KW-0028">Amino-acid biosynthesis</keyword>
<evidence type="ECO:0000259" key="14">
    <source>
        <dbReference type="Pfam" id="PF02882"/>
    </source>
</evidence>
<dbReference type="KEGG" id="auh:AWM75_02125"/>
<keyword evidence="3 12" id="KW-0554">One-carbon metabolism</keyword>
<accession>A0A0X8FNR7</accession>
<evidence type="ECO:0000313" key="16">
    <source>
        <dbReference type="Proteomes" id="UP000062260"/>
    </source>
</evidence>
<sequence>MIHLSPLSIYNGGSKVVVEMRSKDLVSRIKTDLASQAQAFRERGIRPHLVTILVGNDAASISYAKSKQKLADQIGAQFSLKLFPSITTTELLQEIDNLNEDPSVHGIMLELPLPKTLDQHAIVSRINPKKDVDALNPVHLGNLLAGQASKIPNTALASMTLMAEYGIDLVGKQAVMVGRSLIVGKPLAELMSQAGATVTVCHSQTKDLANYTRQADIICVAIGRPGYITGDMVKEGAVLVDIGTNYDQNGKLVGDAAYSELKDKLSAITPVPGGVGPLTNLMLFKQLYDQIDKDLGYGSR</sequence>
<comment type="caution">
    <text evidence="12">Lacks conserved residue(s) required for the propagation of feature annotation.</text>
</comment>
<evidence type="ECO:0000256" key="6">
    <source>
        <dbReference type="ARBA" id="ARBA00022801"/>
    </source>
</evidence>
<evidence type="ECO:0000256" key="4">
    <source>
        <dbReference type="ARBA" id="ARBA00022605"/>
    </source>
</evidence>
<keyword evidence="16" id="KW-1185">Reference proteome</keyword>
<keyword evidence="7 12" id="KW-0521">NADP</keyword>
<reference evidence="15 16" key="1">
    <citation type="journal article" date="2016" name="Genome Announc.">
        <title>Complete Genome Sequences of Aerococcus christensenii CCUG 28831T, Aerococcus sanguinicola CCUG 43001T, Aerococcus urinae CCUG 36881T, Aerococcus urinaeequi CCUG 28094T, Aerococcus urinaehominis CCUG 42038 BT, and Aerococcus viridans CCUG 4311T.</title>
        <authorList>
            <person name="Carkaci D."/>
            <person name="Dargis R."/>
            <person name="Nielsen X.C."/>
            <person name="Skovgaard O."/>
            <person name="Fuursted K."/>
            <person name="Christensen J.J."/>
        </authorList>
    </citation>
    <scope>NUCLEOTIDE SEQUENCE [LARGE SCALE GENOMIC DNA]</scope>
    <source>
        <strain evidence="15 16">CCUG42038B</strain>
    </source>
</reference>
<dbReference type="InterPro" id="IPR020630">
    <property type="entry name" value="THF_DH/CycHdrlase_cat_dom"/>
</dbReference>
<keyword evidence="10 12" id="KW-0486">Methionine biosynthesis</keyword>
<dbReference type="GO" id="GO:0009086">
    <property type="term" value="P:methionine biosynthetic process"/>
    <property type="evidence" value="ECO:0007669"/>
    <property type="project" value="UniProtKB-KW"/>
</dbReference>
<evidence type="ECO:0000256" key="2">
    <source>
        <dbReference type="ARBA" id="ARBA00011738"/>
    </source>
</evidence>
<dbReference type="EMBL" id="CP014163">
    <property type="protein sequence ID" value="AMC00028.1"/>
    <property type="molecule type" value="Genomic_DNA"/>
</dbReference>
<evidence type="ECO:0000256" key="3">
    <source>
        <dbReference type="ARBA" id="ARBA00022563"/>
    </source>
</evidence>
<dbReference type="GO" id="GO:0005829">
    <property type="term" value="C:cytosol"/>
    <property type="evidence" value="ECO:0007669"/>
    <property type="project" value="TreeGrafter"/>
</dbReference>
<dbReference type="SUPFAM" id="SSF51735">
    <property type="entry name" value="NAD(P)-binding Rossmann-fold domains"/>
    <property type="match status" value="1"/>
</dbReference>
<dbReference type="GO" id="GO:0006164">
    <property type="term" value="P:purine nucleotide biosynthetic process"/>
    <property type="evidence" value="ECO:0007669"/>
    <property type="project" value="UniProtKB-KW"/>
</dbReference>
<dbReference type="Pfam" id="PF00763">
    <property type="entry name" value="THF_DHG_CYH"/>
    <property type="match status" value="1"/>
</dbReference>
<evidence type="ECO:0000256" key="5">
    <source>
        <dbReference type="ARBA" id="ARBA00022755"/>
    </source>
</evidence>
<feature type="domain" description="Tetrahydrofolate dehydrogenase/cyclohydrolase catalytic" evidence="13">
    <location>
        <begin position="22"/>
        <end position="133"/>
    </location>
</feature>
<organism evidence="15 16">
    <name type="scientific">Aerococcus urinaehominis</name>
    <dbReference type="NCBI Taxonomy" id="128944"/>
    <lineage>
        <taxon>Bacteria</taxon>
        <taxon>Bacillati</taxon>
        <taxon>Bacillota</taxon>
        <taxon>Bacilli</taxon>
        <taxon>Lactobacillales</taxon>
        <taxon>Aerococcaceae</taxon>
        <taxon>Aerococcus</taxon>
    </lineage>
</organism>
<dbReference type="Gene3D" id="3.40.50.720">
    <property type="entry name" value="NAD(P)-binding Rossmann-like Domain"/>
    <property type="match status" value="1"/>
</dbReference>
<evidence type="ECO:0000256" key="9">
    <source>
        <dbReference type="ARBA" id="ARBA00023102"/>
    </source>
</evidence>
<evidence type="ECO:0000256" key="11">
    <source>
        <dbReference type="ARBA" id="ARBA00023268"/>
    </source>
</evidence>
<dbReference type="PANTHER" id="PTHR48099:SF5">
    <property type="entry name" value="C-1-TETRAHYDROFOLATE SYNTHASE, CYTOPLASMIC"/>
    <property type="match status" value="1"/>
</dbReference>
<evidence type="ECO:0000256" key="8">
    <source>
        <dbReference type="ARBA" id="ARBA00023002"/>
    </source>
</evidence>
<evidence type="ECO:0000256" key="7">
    <source>
        <dbReference type="ARBA" id="ARBA00022857"/>
    </source>
</evidence>
<dbReference type="InterPro" id="IPR046346">
    <property type="entry name" value="Aminoacid_DH-like_N_sf"/>
</dbReference>
<gene>
    <name evidence="12" type="primary">folD</name>
    <name evidence="15" type="ORF">AWM75_02125</name>
</gene>
<dbReference type="InterPro" id="IPR036291">
    <property type="entry name" value="NAD(P)-bd_dom_sf"/>
</dbReference>
<feature type="binding site" evidence="12">
    <location>
        <begin position="178"/>
        <end position="180"/>
    </location>
    <ligand>
        <name>NADP(+)</name>
        <dbReference type="ChEBI" id="CHEBI:58349"/>
    </ligand>
</feature>